<gene>
    <name evidence="1" type="ORF">SAMN04487995_1503</name>
</gene>
<evidence type="ECO:0000313" key="2">
    <source>
        <dbReference type="Proteomes" id="UP000199532"/>
    </source>
</evidence>
<proteinExistence type="predicted"/>
<keyword evidence="2" id="KW-1185">Reference proteome</keyword>
<dbReference type="OrthoDB" id="1245845at2"/>
<protein>
    <submittedName>
        <fullName evidence="1">Uncharacterized protein</fullName>
    </submittedName>
</protein>
<evidence type="ECO:0000313" key="1">
    <source>
        <dbReference type="EMBL" id="SEI58703.1"/>
    </source>
</evidence>
<reference evidence="1 2" key="1">
    <citation type="submission" date="2016-10" db="EMBL/GenBank/DDBJ databases">
        <authorList>
            <person name="de Groot N.N."/>
        </authorList>
    </citation>
    <scope>NUCLEOTIDE SEQUENCE [LARGE SCALE GENOMIC DNA]</scope>
    <source>
        <strain evidence="1 2">DSM 19938</strain>
    </source>
</reference>
<sequence>MVITYYLNGEEEENLYCRIEDETGSLSFSLGYTVDEDEWDEENEDLSPDDSYFYSLVSFKTYLEERYDTLRIEGKTDVLDLIKGEVERIVEESGIQGIARSMFDNENGHDGIPAYDKFITAFEKFSGLDAEEYEALVIDNTLEFGTAEGDDFQMDTVAGLKSRLRSFVEKRSYVELGTMTSKFIWSKIYNEAGGIEKHILLPEMLQEWEIFWDNEYEELKNTGSDTANFEKAKEKSWRQFQVFMACYSDSVDIIQLAFEIDDMELYPMIVTTMLRIFDAEVCYEEYCEAEFSGDDWETVESDGVQFFLKEGDY</sequence>
<name>A0A1H6RSH3_9BACT</name>
<dbReference type="EMBL" id="FNXY01000002">
    <property type="protein sequence ID" value="SEI58703.1"/>
    <property type="molecule type" value="Genomic_DNA"/>
</dbReference>
<dbReference type="RefSeq" id="WP_090334068.1">
    <property type="nucleotide sequence ID" value="NZ_FNXY01000002.1"/>
</dbReference>
<dbReference type="AlphaFoldDB" id="A0A1H6RSH3"/>
<organism evidence="1 2">
    <name type="scientific">Dyadobacter koreensis</name>
    <dbReference type="NCBI Taxonomy" id="408657"/>
    <lineage>
        <taxon>Bacteria</taxon>
        <taxon>Pseudomonadati</taxon>
        <taxon>Bacteroidota</taxon>
        <taxon>Cytophagia</taxon>
        <taxon>Cytophagales</taxon>
        <taxon>Spirosomataceae</taxon>
        <taxon>Dyadobacter</taxon>
    </lineage>
</organism>
<dbReference type="Proteomes" id="UP000199532">
    <property type="component" value="Unassembled WGS sequence"/>
</dbReference>
<accession>A0A1H6RSH3</accession>